<dbReference type="Pfam" id="PF00589">
    <property type="entry name" value="Phage_integrase"/>
    <property type="match status" value="1"/>
</dbReference>
<name>A0A9W7KPT6_9PROT</name>
<evidence type="ECO:0000256" key="3">
    <source>
        <dbReference type="ARBA" id="ARBA00023172"/>
    </source>
</evidence>
<dbReference type="InterPro" id="IPR010998">
    <property type="entry name" value="Integrase_recombinase_N"/>
</dbReference>
<evidence type="ECO:0000259" key="5">
    <source>
        <dbReference type="PROSITE" id="PS51898"/>
    </source>
</evidence>
<keyword evidence="1" id="KW-0229">DNA integration</keyword>
<accession>A0A9W7KPT6</accession>
<dbReference type="PROSITE" id="PS51898">
    <property type="entry name" value="TYR_RECOMBINASE"/>
    <property type="match status" value="1"/>
</dbReference>
<dbReference type="RefSeq" id="WP_149471480.1">
    <property type="nucleotide sequence ID" value="NZ_QOKW01000026.1"/>
</dbReference>
<feature type="domain" description="Tyr recombinase" evidence="5">
    <location>
        <begin position="108"/>
        <end position="308"/>
    </location>
</feature>
<dbReference type="PROSITE" id="PS51900">
    <property type="entry name" value="CB"/>
    <property type="match status" value="1"/>
</dbReference>
<dbReference type="Proteomes" id="UP000480854">
    <property type="component" value="Unassembled WGS sequence"/>
</dbReference>
<dbReference type="InterPro" id="IPR044068">
    <property type="entry name" value="CB"/>
</dbReference>
<gene>
    <name evidence="7" type="ORF">DS843_24610</name>
</gene>
<dbReference type="InterPro" id="IPR050090">
    <property type="entry name" value="Tyrosine_recombinase_XerCD"/>
</dbReference>
<dbReference type="EMBL" id="QOKW01000026">
    <property type="protein sequence ID" value="KAA0677173.1"/>
    <property type="molecule type" value="Genomic_DNA"/>
</dbReference>
<dbReference type="SUPFAM" id="SSF56349">
    <property type="entry name" value="DNA breaking-rejoining enzymes"/>
    <property type="match status" value="1"/>
</dbReference>
<keyword evidence="8" id="KW-1185">Reference proteome</keyword>
<sequence>MNVASACADFLAHCRVAKNLSAHSLRAYAIDLKEFERFAAPGTSVAAIDRQLLRRYLSHLFETRGLKETSVKRRIACLKVMFRWLELDEVIPISPFHRLDARIRLPKRLPRNLTDDEVRRLCRTALDRAGLSGRITEAKALRVAKRADPNAFTALVVLEVLLCTGLRVGELVSIRVPDIDLIERVITIMGKGSRQRRVFLPDDETAALVSAHCTATAARRGEHDRLVVTASGAPGTTQFVRSLLRETARNAGIARRITPHMLRHTAATRLLENGLDIRLVQRLLGHQSISTTEIYTAVTDTSLKAAIGRAAARMKGGG</sequence>
<dbReference type="Gene3D" id="1.10.150.130">
    <property type="match status" value="1"/>
</dbReference>
<dbReference type="InterPro" id="IPR002104">
    <property type="entry name" value="Integrase_catalytic"/>
</dbReference>
<dbReference type="GO" id="GO:0006310">
    <property type="term" value="P:DNA recombination"/>
    <property type="evidence" value="ECO:0007669"/>
    <property type="project" value="UniProtKB-KW"/>
</dbReference>
<dbReference type="OrthoDB" id="9801717at2"/>
<evidence type="ECO:0000256" key="4">
    <source>
        <dbReference type="PROSITE-ProRule" id="PRU01248"/>
    </source>
</evidence>
<evidence type="ECO:0000256" key="1">
    <source>
        <dbReference type="ARBA" id="ARBA00022908"/>
    </source>
</evidence>
<organism evidence="7 8">
    <name type="scientific">Roseomonas genomospecies 6</name>
    <dbReference type="NCBI Taxonomy" id="214106"/>
    <lineage>
        <taxon>Bacteria</taxon>
        <taxon>Pseudomonadati</taxon>
        <taxon>Pseudomonadota</taxon>
        <taxon>Alphaproteobacteria</taxon>
        <taxon>Acetobacterales</taxon>
        <taxon>Roseomonadaceae</taxon>
        <taxon>Roseomonas</taxon>
    </lineage>
</organism>
<keyword evidence="2 4" id="KW-0238">DNA-binding</keyword>
<dbReference type="PANTHER" id="PTHR30349">
    <property type="entry name" value="PHAGE INTEGRASE-RELATED"/>
    <property type="match status" value="1"/>
</dbReference>
<evidence type="ECO:0000313" key="7">
    <source>
        <dbReference type="EMBL" id="KAA0677173.1"/>
    </source>
</evidence>
<keyword evidence="3" id="KW-0233">DNA recombination</keyword>
<comment type="caution">
    <text evidence="7">The sequence shown here is derived from an EMBL/GenBank/DDBJ whole genome shotgun (WGS) entry which is preliminary data.</text>
</comment>
<reference evidence="7 8" key="1">
    <citation type="submission" date="2018-07" db="EMBL/GenBank/DDBJ databases">
        <title>Genome sequence of Azospirillum sp. ATCC 49961.</title>
        <authorList>
            <person name="Sant'Anna F.H."/>
            <person name="Baldani J.I."/>
            <person name="Zilli J.E."/>
            <person name="Reis V.M."/>
            <person name="Hartmann A."/>
            <person name="Cruz L."/>
            <person name="de Souza E.M."/>
            <person name="de Oliveira Pedrosa F."/>
            <person name="Passaglia L.M.P."/>
        </authorList>
    </citation>
    <scope>NUCLEOTIDE SEQUENCE [LARGE SCALE GENOMIC DNA]</scope>
    <source>
        <strain evidence="7 8">ATCC 49961</strain>
    </source>
</reference>
<feature type="domain" description="Core-binding (CB)" evidence="6">
    <location>
        <begin position="1"/>
        <end position="86"/>
    </location>
</feature>
<dbReference type="PANTHER" id="PTHR30349:SF90">
    <property type="entry name" value="TYROSINE RECOMBINASE XERD"/>
    <property type="match status" value="1"/>
</dbReference>
<evidence type="ECO:0000259" key="6">
    <source>
        <dbReference type="PROSITE" id="PS51900"/>
    </source>
</evidence>
<dbReference type="GO" id="GO:0015074">
    <property type="term" value="P:DNA integration"/>
    <property type="evidence" value="ECO:0007669"/>
    <property type="project" value="UniProtKB-KW"/>
</dbReference>
<dbReference type="InterPro" id="IPR013762">
    <property type="entry name" value="Integrase-like_cat_sf"/>
</dbReference>
<dbReference type="GO" id="GO:0003677">
    <property type="term" value="F:DNA binding"/>
    <property type="evidence" value="ECO:0007669"/>
    <property type="project" value="UniProtKB-UniRule"/>
</dbReference>
<dbReference type="Gene3D" id="1.10.443.10">
    <property type="entry name" value="Intergrase catalytic core"/>
    <property type="match status" value="1"/>
</dbReference>
<dbReference type="InterPro" id="IPR011010">
    <property type="entry name" value="DNA_brk_join_enz"/>
</dbReference>
<dbReference type="Pfam" id="PF02899">
    <property type="entry name" value="Phage_int_SAM_1"/>
    <property type="match status" value="1"/>
</dbReference>
<evidence type="ECO:0000313" key="8">
    <source>
        <dbReference type="Proteomes" id="UP000480854"/>
    </source>
</evidence>
<proteinExistence type="predicted"/>
<protein>
    <submittedName>
        <fullName evidence="7">Integrase</fullName>
    </submittedName>
</protein>
<evidence type="ECO:0000256" key="2">
    <source>
        <dbReference type="ARBA" id="ARBA00023125"/>
    </source>
</evidence>
<dbReference type="InterPro" id="IPR004107">
    <property type="entry name" value="Integrase_SAM-like_N"/>
</dbReference>
<dbReference type="AlphaFoldDB" id="A0A9W7KPT6"/>